<evidence type="ECO:0000256" key="7">
    <source>
        <dbReference type="ARBA" id="ARBA00023326"/>
    </source>
</evidence>
<keyword evidence="5" id="KW-0378">Hydrolase</keyword>
<feature type="region of interest" description="Disordered" evidence="8">
    <location>
        <begin position="22"/>
        <end position="55"/>
    </location>
</feature>
<evidence type="ECO:0000313" key="11">
    <source>
        <dbReference type="Proteomes" id="UP001500683"/>
    </source>
</evidence>
<proteinExistence type="predicted"/>
<evidence type="ECO:0000256" key="5">
    <source>
        <dbReference type="ARBA" id="ARBA00022801"/>
    </source>
</evidence>
<keyword evidence="6" id="KW-0119">Carbohydrate metabolism</keyword>
<dbReference type="Gene3D" id="3.40.50.1820">
    <property type="entry name" value="alpha/beta hydrolase"/>
    <property type="match status" value="1"/>
</dbReference>
<evidence type="ECO:0000256" key="4">
    <source>
        <dbReference type="ARBA" id="ARBA00022729"/>
    </source>
</evidence>
<sequence>MLRQVVAPLLGMALTLTACSVNGSRGSSPERRPTSTGRAAAAAAPSEGCTRTPAVSSGQYRFGGRPYLLTLPRSHGRTPLPLVLDLHGLRSNGFQEAVYSRVASLGAARGFAVVEPNGATRPRGWRLPGMAGGTVDIRYVRDLLDHLEGTLCVDTRREFATGFSNGGGMSAALVCGLGGRLAAVAPVAGLNLTRPCASPRPTTMLVFHGTADPIIPYGGGAPYNGNEARVPDWMHPAGGGPLVLPSVRGQVERWARLFGCGRTSRRQAAAGVTLVSRSGCRDGARVDFYTVAGGGHSWPGSPALGAGPSTTRIDATRIMLDVFAATKARQVSATGERPAPRPGR</sequence>
<gene>
    <name evidence="10" type="ORF">GCM10022214_54640</name>
</gene>
<dbReference type="InterPro" id="IPR043595">
    <property type="entry name" value="FaeB/C/D"/>
</dbReference>
<evidence type="ECO:0000256" key="1">
    <source>
        <dbReference type="ARBA" id="ARBA00004613"/>
    </source>
</evidence>
<dbReference type="SUPFAM" id="SSF53474">
    <property type="entry name" value="alpha/beta-Hydrolases"/>
    <property type="match status" value="1"/>
</dbReference>
<dbReference type="InterPro" id="IPR010126">
    <property type="entry name" value="Esterase_phb"/>
</dbReference>
<keyword evidence="11" id="KW-1185">Reference proteome</keyword>
<name>A0ABP7WFP9_9ACTN</name>
<accession>A0ABP7WFP9</accession>
<dbReference type="PANTHER" id="PTHR38050:SF2">
    <property type="entry name" value="FERULOYL ESTERASE C-RELATED"/>
    <property type="match status" value="1"/>
</dbReference>
<evidence type="ECO:0000256" key="6">
    <source>
        <dbReference type="ARBA" id="ARBA00023277"/>
    </source>
</evidence>
<dbReference type="InterPro" id="IPR029058">
    <property type="entry name" value="AB_hydrolase_fold"/>
</dbReference>
<organism evidence="10 11">
    <name type="scientific">Actinomadura miaoliensis</name>
    <dbReference type="NCBI Taxonomy" id="430685"/>
    <lineage>
        <taxon>Bacteria</taxon>
        <taxon>Bacillati</taxon>
        <taxon>Actinomycetota</taxon>
        <taxon>Actinomycetes</taxon>
        <taxon>Streptosporangiales</taxon>
        <taxon>Thermomonosporaceae</taxon>
        <taxon>Actinomadura</taxon>
    </lineage>
</organism>
<protein>
    <submittedName>
        <fullName evidence="10">PHB depolymerase family esterase</fullName>
    </submittedName>
</protein>
<dbReference type="PROSITE" id="PS51257">
    <property type="entry name" value="PROKAR_LIPOPROTEIN"/>
    <property type="match status" value="1"/>
</dbReference>
<keyword evidence="4 9" id="KW-0732">Signal</keyword>
<comment type="subcellular location">
    <subcellularLocation>
        <location evidence="1">Secreted</location>
    </subcellularLocation>
</comment>
<dbReference type="RefSeq" id="WP_344953022.1">
    <property type="nucleotide sequence ID" value="NZ_BAAAZG010000040.1"/>
</dbReference>
<dbReference type="EMBL" id="BAAAZG010000040">
    <property type="protein sequence ID" value="GAA4087436.1"/>
    <property type="molecule type" value="Genomic_DNA"/>
</dbReference>
<evidence type="ECO:0000313" key="10">
    <source>
        <dbReference type="EMBL" id="GAA4087436.1"/>
    </source>
</evidence>
<dbReference type="Pfam" id="PF10503">
    <property type="entry name" value="Esterase_PHB"/>
    <property type="match status" value="1"/>
</dbReference>
<dbReference type="PANTHER" id="PTHR38050">
    <property type="match status" value="1"/>
</dbReference>
<feature type="signal peptide" evidence="9">
    <location>
        <begin position="1"/>
        <end position="20"/>
    </location>
</feature>
<evidence type="ECO:0000256" key="2">
    <source>
        <dbReference type="ARBA" id="ARBA00022525"/>
    </source>
</evidence>
<feature type="chain" id="PRO_5046774679" evidence="9">
    <location>
        <begin position="21"/>
        <end position="344"/>
    </location>
</feature>
<evidence type="ECO:0000256" key="8">
    <source>
        <dbReference type="SAM" id="MobiDB-lite"/>
    </source>
</evidence>
<keyword evidence="2" id="KW-0964">Secreted</keyword>
<comment type="caution">
    <text evidence="10">The sequence shown here is derived from an EMBL/GenBank/DDBJ whole genome shotgun (WGS) entry which is preliminary data.</text>
</comment>
<keyword evidence="7" id="KW-0624">Polysaccharide degradation</keyword>
<reference evidence="11" key="1">
    <citation type="journal article" date="2019" name="Int. J. Syst. Evol. Microbiol.">
        <title>The Global Catalogue of Microorganisms (GCM) 10K type strain sequencing project: providing services to taxonomists for standard genome sequencing and annotation.</title>
        <authorList>
            <consortium name="The Broad Institute Genomics Platform"/>
            <consortium name="The Broad Institute Genome Sequencing Center for Infectious Disease"/>
            <person name="Wu L."/>
            <person name="Ma J."/>
        </authorList>
    </citation>
    <scope>NUCLEOTIDE SEQUENCE [LARGE SCALE GENOMIC DNA]</scope>
    <source>
        <strain evidence="11">JCM 16702</strain>
    </source>
</reference>
<evidence type="ECO:0000256" key="9">
    <source>
        <dbReference type="SAM" id="SignalP"/>
    </source>
</evidence>
<keyword evidence="3" id="KW-0858">Xylan degradation</keyword>
<evidence type="ECO:0000256" key="3">
    <source>
        <dbReference type="ARBA" id="ARBA00022651"/>
    </source>
</evidence>
<dbReference type="Proteomes" id="UP001500683">
    <property type="component" value="Unassembled WGS sequence"/>
</dbReference>